<reference evidence="15" key="1">
    <citation type="journal article" date="2017" name="bioRxiv">
        <title>Conservation of a gene cluster reveals novel cercosporin biosynthetic mechanisms and extends production to the genus Colletotrichum.</title>
        <authorList>
            <person name="de Jonge R."/>
            <person name="Ebert M.K."/>
            <person name="Huitt-Roehl C.R."/>
            <person name="Pal P."/>
            <person name="Suttle J.C."/>
            <person name="Spanner R.E."/>
            <person name="Neubauer J.D."/>
            <person name="Jurick W.M.II."/>
            <person name="Stott K.A."/>
            <person name="Secor G.A."/>
            <person name="Thomma B.P.H.J."/>
            <person name="Van de Peer Y."/>
            <person name="Townsend C.A."/>
            <person name="Bolton M.D."/>
        </authorList>
    </citation>
    <scope>NUCLEOTIDE SEQUENCE [LARGE SCALE GENOMIC DNA]</scope>
    <source>
        <strain evidence="15">CBS538.71</strain>
    </source>
</reference>
<evidence type="ECO:0000313" key="15">
    <source>
        <dbReference type="Proteomes" id="UP000237631"/>
    </source>
</evidence>
<comment type="subcellular location">
    <subcellularLocation>
        <location evidence="1">Membrane</location>
        <topology evidence="1">Multi-pass membrane protein</topology>
    </subcellularLocation>
</comment>
<dbReference type="SUPFAM" id="SSF52540">
    <property type="entry name" value="P-loop containing nucleoside triphosphate hydrolases"/>
    <property type="match status" value="2"/>
</dbReference>
<dbReference type="OrthoDB" id="6500128at2759"/>
<keyword evidence="3" id="KW-0813">Transport</keyword>
<feature type="transmembrane region" description="Helical" evidence="10">
    <location>
        <begin position="207"/>
        <end position="225"/>
    </location>
</feature>
<dbReference type="Gene3D" id="1.20.1560.10">
    <property type="entry name" value="ABC transporter type 1, transmembrane domain"/>
    <property type="match status" value="2"/>
</dbReference>
<feature type="compositionally biased region" description="Polar residues" evidence="9">
    <location>
        <begin position="680"/>
        <end position="691"/>
    </location>
</feature>
<dbReference type="GO" id="GO:0005524">
    <property type="term" value="F:ATP binding"/>
    <property type="evidence" value="ECO:0007669"/>
    <property type="project" value="UniProtKB-KW"/>
</dbReference>
<dbReference type="FunFam" id="3.40.50.300:FF:000251">
    <property type="entry name" value="ABC transporter B family member 19"/>
    <property type="match status" value="1"/>
</dbReference>
<dbReference type="GO" id="GO:0016887">
    <property type="term" value="F:ATP hydrolysis activity"/>
    <property type="evidence" value="ECO:0007669"/>
    <property type="project" value="InterPro"/>
</dbReference>
<accession>A0A2S6CH08</accession>
<dbReference type="SMART" id="SM00382">
    <property type="entry name" value="AAA"/>
    <property type="match status" value="2"/>
</dbReference>
<dbReference type="SMART" id="SM00225">
    <property type="entry name" value="BTB"/>
    <property type="match status" value="1"/>
</dbReference>
<dbReference type="Pfam" id="PF00664">
    <property type="entry name" value="ABC_membrane"/>
    <property type="match status" value="2"/>
</dbReference>
<evidence type="ECO:0000256" key="5">
    <source>
        <dbReference type="ARBA" id="ARBA00022741"/>
    </source>
</evidence>
<name>A0A2S6CH08_9PEZI</name>
<feature type="transmembrane region" description="Helical" evidence="10">
    <location>
        <begin position="312"/>
        <end position="335"/>
    </location>
</feature>
<dbReference type="GO" id="GO:0005743">
    <property type="term" value="C:mitochondrial inner membrane"/>
    <property type="evidence" value="ECO:0007669"/>
    <property type="project" value="TreeGrafter"/>
</dbReference>
<feature type="region of interest" description="Disordered" evidence="9">
    <location>
        <begin position="1"/>
        <end position="61"/>
    </location>
</feature>
<evidence type="ECO:0000256" key="7">
    <source>
        <dbReference type="ARBA" id="ARBA00022989"/>
    </source>
</evidence>
<keyword evidence="8 10" id="KW-0472">Membrane</keyword>
<gene>
    <name evidence="14" type="ORF">CBER1_11071</name>
</gene>
<feature type="domain" description="BTB" evidence="11">
    <location>
        <begin position="1305"/>
        <end position="1367"/>
    </location>
</feature>
<sequence length="1525" mass="167580">MGGDKVDEKALEGRGATANAPLQPQDPACDCKHNVDIEKASGSDSEDAADVPMTKDEEKESSGGLKDYWRVFSYADKQDVAFYLVSLGCAIASGAALPLMTLIFGQFTTDFNNFTTGVNTPQQFRDKVDSFVLWFIYLFVARLILAYITTVLISIAATRTTRNLRQAFLEKTLRLEIWHFDKAGGGSAATQVTTNGNRINQGIAEKLASLIQGFSLFFSSWIIALAVQWKLALICMSIIPALLIIIGTCISIDARQEGEITKIYSQGAVLAQDAISSIRTIYAFGAQEEIVKKWDEYLQRAHDIGFWKSPNYGVLFSTENFLVFSATALAFWQGYRMFSWREIEDVGTVFTVVLSVAIGTTSLSMIAPQQQAIANAASAAHELFETIDKKSLLDPLATTGKQPVDCKGEIEVKGLTFTYPARPTAQVLHGLNLSIPAGKTTALVGPSGCGKSTLIGLLERWYEKTGGSISLDGIELSEYNTKWLRSNIRLVQQEPVLFRGTVYENVVKGLVGEQLSLPDDKKRALVEDACRQANAHDFITELPEGYDTQVGERASMLSGGQRQRVAIARSIISDPKILLLDEATSALDPTAERVVQAALNKVSVNKTTLIIAHKLATVKQADNIAVMQYGRLVEQGTHKELIEAGGQYAAMVRAQDLGAKEEGEAEIMDEDEENRAERQMSLQRTKTAGASTSAERKLKTLTSGTLNYSLIKCIWIMFSENPQLYWCYAISLFGAVIGGGVYPAQAILFSKLINVFTLTGSEGQSEANFYSLMFFVLALACVVAYFGIGWCCNVIGQEVTHRYRKEMLERYISFDQDFFDRPENSSGALTSKLSSVPTSLMELISANVMLMCIVLVNVLASSILGIAYGWKLGLVVVFGGLPILIGSGWIRIRMDQKLEAQANDRFADSAGLATEAVTSIRTISSLTLEQNVLAEYTDAMSDIVMKATKGFIVTMIPYALSQSLEFLILALGFWYGSRLVASYEYTTEQFFVVFIAVVFGGQAAGQFFGYSTSITKARGAANYILWLRTITPSIGETPENKDVGPSGEGAIAMEDVDFRYIQRHASRVLRGISLTIHPGQYVAFVGPSGCGKSTLIALIERFYDPYTGRITLNGDDISKMSPKAYRKYMSLVQQEPPLYQGSVRENISLGLDYEPSDEEVNEALRQSNGLEFVSSLPEGLNTPCGSKGLQFSGGQRQRIAVARALIRKPRLLLLDEATSALDTQSERVVQKALDEAASSRTTIAVAHRLSTIRHANVIFVVANGRIAEMAHESRHFLHNKGAMTDYPGNLLKVGLKDMLASGLYSDLTIECRGTTFAVHKLVLHTQSKYFKKLLSGGFKEGVAASNMSHIPLDEDPNTFTVVIKHLYQFVYDDSGRGHTAPAPFAVLVYAAADMYDIEPLRTQAAKRLKDTIDPNEIDTLIETIHAVDENTADQVLWDIVIPVIKSNMGRLLQHEQFREMLHDMKALNFRLLAMLDPEAGGIGFGNGQQDTDDATSDMDDADEEDEWYPHNVVRMSGHGPGRRLG</sequence>
<dbReference type="CDD" id="cd18186">
    <property type="entry name" value="BTB_POZ_ZBTB_KLHL-like"/>
    <property type="match status" value="1"/>
</dbReference>
<keyword evidence="6" id="KW-0067">ATP-binding</keyword>
<dbReference type="InterPro" id="IPR003439">
    <property type="entry name" value="ABC_transporter-like_ATP-bd"/>
</dbReference>
<feature type="transmembrane region" description="Helical" evidence="10">
    <location>
        <begin position="231"/>
        <end position="252"/>
    </location>
</feature>
<dbReference type="InterPro" id="IPR027417">
    <property type="entry name" value="P-loop_NTPase"/>
</dbReference>
<evidence type="ECO:0000256" key="2">
    <source>
        <dbReference type="ARBA" id="ARBA00007577"/>
    </source>
</evidence>
<dbReference type="FunFam" id="1.20.1560.10:FF:000057">
    <property type="entry name" value="ABC multidrug transporter SitT"/>
    <property type="match status" value="1"/>
</dbReference>
<dbReference type="SUPFAM" id="SSF90123">
    <property type="entry name" value="ABC transporter transmembrane region"/>
    <property type="match status" value="2"/>
</dbReference>
<feature type="transmembrane region" description="Helical" evidence="10">
    <location>
        <begin position="950"/>
        <end position="975"/>
    </location>
</feature>
<feature type="domain" description="ABC transporter" evidence="12">
    <location>
        <begin position="1051"/>
        <end position="1288"/>
    </location>
</feature>
<dbReference type="CDD" id="cd18578">
    <property type="entry name" value="ABC_6TM_Pgp_ABCB1_D2_like"/>
    <property type="match status" value="1"/>
</dbReference>
<dbReference type="Gene3D" id="3.30.710.10">
    <property type="entry name" value="Potassium Channel Kv1.1, Chain A"/>
    <property type="match status" value="1"/>
</dbReference>
<dbReference type="InterPro" id="IPR036640">
    <property type="entry name" value="ABC1_TM_sf"/>
</dbReference>
<evidence type="ECO:0000259" key="11">
    <source>
        <dbReference type="PROSITE" id="PS50097"/>
    </source>
</evidence>
<dbReference type="PANTHER" id="PTHR43394:SF27">
    <property type="entry name" value="ATP-DEPENDENT TRANSLOCASE ABCB1-LIKE"/>
    <property type="match status" value="1"/>
</dbReference>
<dbReference type="InterPro" id="IPR017871">
    <property type="entry name" value="ABC_transporter-like_CS"/>
</dbReference>
<evidence type="ECO:0000256" key="10">
    <source>
        <dbReference type="SAM" id="Phobius"/>
    </source>
</evidence>
<dbReference type="FunFam" id="3.40.50.300:FF:000913">
    <property type="entry name" value="ABC multidrug transporter SitT"/>
    <property type="match status" value="1"/>
</dbReference>
<dbReference type="Pfam" id="PF00005">
    <property type="entry name" value="ABC_tran"/>
    <property type="match status" value="2"/>
</dbReference>
<dbReference type="STRING" id="357750.A0A2S6CH08"/>
<feature type="transmembrane region" description="Helical" evidence="10">
    <location>
        <begin position="131"/>
        <end position="157"/>
    </location>
</feature>
<dbReference type="InterPro" id="IPR039421">
    <property type="entry name" value="Type_1_exporter"/>
</dbReference>
<dbReference type="Gene3D" id="3.40.50.300">
    <property type="entry name" value="P-loop containing nucleotide triphosphate hydrolases"/>
    <property type="match status" value="2"/>
</dbReference>
<protein>
    <submittedName>
        <fullName evidence="14">Uncharacterized protein</fullName>
    </submittedName>
</protein>
<feature type="compositionally biased region" description="Basic and acidic residues" evidence="9">
    <location>
        <begin position="1"/>
        <end position="12"/>
    </location>
</feature>
<proteinExistence type="inferred from homology"/>
<feature type="transmembrane region" description="Helical" evidence="10">
    <location>
        <begin position="848"/>
        <end position="868"/>
    </location>
</feature>
<dbReference type="InterPro" id="IPR011527">
    <property type="entry name" value="ABC1_TM_dom"/>
</dbReference>
<dbReference type="InterPro" id="IPR000210">
    <property type="entry name" value="BTB/POZ_dom"/>
</dbReference>
<dbReference type="CDD" id="cd18577">
    <property type="entry name" value="ABC_6TM_Pgp_ABCB1_D1_like"/>
    <property type="match status" value="1"/>
</dbReference>
<feature type="region of interest" description="Disordered" evidence="9">
    <location>
        <begin position="661"/>
        <end position="691"/>
    </location>
</feature>
<comment type="caution">
    <text evidence="14">The sequence shown here is derived from an EMBL/GenBank/DDBJ whole genome shotgun (WGS) entry which is preliminary data.</text>
</comment>
<feature type="compositionally biased region" description="Acidic residues" evidence="9">
    <location>
        <begin position="663"/>
        <end position="674"/>
    </location>
</feature>
<feature type="domain" description="ABC transporter" evidence="12">
    <location>
        <begin position="410"/>
        <end position="654"/>
    </location>
</feature>
<evidence type="ECO:0000256" key="3">
    <source>
        <dbReference type="ARBA" id="ARBA00022448"/>
    </source>
</evidence>
<dbReference type="PROSITE" id="PS50097">
    <property type="entry name" value="BTB"/>
    <property type="match status" value="1"/>
</dbReference>
<feature type="transmembrane region" description="Helical" evidence="10">
    <location>
        <begin position="769"/>
        <end position="795"/>
    </location>
</feature>
<keyword evidence="4 10" id="KW-0812">Transmembrane</keyword>
<dbReference type="InterPro" id="IPR011333">
    <property type="entry name" value="SKP1/BTB/POZ_sf"/>
</dbReference>
<dbReference type="SUPFAM" id="SSF54695">
    <property type="entry name" value="POZ domain"/>
    <property type="match status" value="1"/>
</dbReference>
<feature type="domain" description="ABC transmembrane type-1" evidence="13">
    <location>
        <begin position="729"/>
        <end position="1016"/>
    </location>
</feature>
<dbReference type="Pfam" id="PF00651">
    <property type="entry name" value="BTB"/>
    <property type="match status" value="1"/>
</dbReference>
<dbReference type="PROSITE" id="PS00211">
    <property type="entry name" value="ABC_TRANSPORTER_1"/>
    <property type="match status" value="2"/>
</dbReference>
<feature type="transmembrane region" description="Helical" evidence="10">
    <location>
        <begin position="725"/>
        <end position="749"/>
    </location>
</feature>
<keyword evidence="7 10" id="KW-1133">Transmembrane helix</keyword>
<dbReference type="GO" id="GO:0090374">
    <property type="term" value="P:oligopeptide export from mitochondrion"/>
    <property type="evidence" value="ECO:0007669"/>
    <property type="project" value="TreeGrafter"/>
</dbReference>
<feature type="domain" description="ABC transmembrane type-1" evidence="13">
    <location>
        <begin position="84"/>
        <end position="375"/>
    </location>
</feature>
<keyword evidence="5" id="KW-0547">Nucleotide-binding</keyword>
<dbReference type="Proteomes" id="UP000237631">
    <property type="component" value="Unassembled WGS sequence"/>
</dbReference>
<comment type="similarity">
    <text evidence="2">Belongs to the ABC transporter superfamily. ABCB family. Multidrug resistance exporter (TC 3.A.1.201) subfamily.</text>
</comment>
<evidence type="ECO:0000256" key="8">
    <source>
        <dbReference type="ARBA" id="ARBA00023136"/>
    </source>
</evidence>
<keyword evidence="15" id="KW-1185">Reference proteome</keyword>
<feature type="compositionally biased region" description="Acidic residues" evidence="9">
    <location>
        <begin position="1490"/>
        <end position="1506"/>
    </location>
</feature>
<feature type="compositionally biased region" description="Basic and acidic residues" evidence="9">
    <location>
        <begin position="29"/>
        <end position="41"/>
    </location>
</feature>
<evidence type="ECO:0000259" key="12">
    <source>
        <dbReference type="PROSITE" id="PS50893"/>
    </source>
</evidence>
<evidence type="ECO:0000259" key="13">
    <source>
        <dbReference type="PROSITE" id="PS50929"/>
    </source>
</evidence>
<dbReference type="PROSITE" id="PS50893">
    <property type="entry name" value="ABC_TRANSPORTER_2"/>
    <property type="match status" value="2"/>
</dbReference>
<evidence type="ECO:0000256" key="1">
    <source>
        <dbReference type="ARBA" id="ARBA00004141"/>
    </source>
</evidence>
<evidence type="ECO:0000256" key="6">
    <source>
        <dbReference type="ARBA" id="ARBA00022840"/>
    </source>
</evidence>
<dbReference type="PROSITE" id="PS50929">
    <property type="entry name" value="ABC_TM1F"/>
    <property type="match status" value="2"/>
</dbReference>
<dbReference type="PANTHER" id="PTHR43394">
    <property type="entry name" value="ATP-DEPENDENT PERMEASE MDL1, MITOCHONDRIAL"/>
    <property type="match status" value="1"/>
</dbReference>
<evidence type="ECO:0000313" key="14">
    <source>
        <dbReference type="EMBL" id="PPJ59001.1"/>
    </source>
</evidence>
<dbReference type="InterPro" id="IPR003593">
    <property type="entry name" value="AAA+_ATPase"/>
</dbReference>
<organism evidence="14 15">
    <name type="scientific">Cercospora berteroae</name>
    <dbReference type="NCBI Taxonomy" id="357750"/>
    <lineage>
        <taxon>Eukaryota</taxon>
        <taxon>Fungi</taxon>
        <taxon>Dikarya</taxon>
        <taxon>Ascomycota</taxon>
        <taxon>Pezizomycotina</taxon>
        <taxon>Dothideomycetes</taxon>
        <taxon>Dothideomycetidae</taxon>
        <taxon>Mycosphaerellales</taxon>
        <taxon>Mycosphaerellaceae</taxon>
        <taxon>Cercospora</taxon>
    </lineage>
</organism>
<evidence type="ECO:0000256" key="9">
    <source>
        <dbReference type="SAM" id="MobiDB-lite"/>
    </source>
</evidence>
<feature type="region of interest" description="Disordered" evidence="9">
    <location>
        <begin position="1483"/>
        <end position="1525"/>
    </location>
</feature>
<feature type="transmembrane region" description="Helical" evidence="10">
    <location>
        <begin position="80"/>
        <end position="104"/>
    </location>
</feature>
<dbReference type="GO" id="GO:0015421">
    <property type="term" value="F:ABC-type oligopeptide transporter activity"/>
    <property type="evidence" value="ECO:0007669"/>
    <property type="project" value="TreeGrafter"/>
</dbReference>
<feature type="transmembrane region" description="Helical" evidence="10">
    <location>
        <begin position="347"/>
        <end position="367"/>
    </location>
</feature>
<feature type="transmembrane region" description="Helical" evidence="10">
    <location>
        <begin position="990"/>
        <end position="1010"/>
    </location>
</feature>
<dbReference type="EMBL" id="PNEN01000432">
    <property type="protein sequence ID" value="PPJ59001.1"/>
    <property type="molecule type" value="Genomic_DNA"/>
</dbReference>
<dbReference type="CDD" id="cd03249">
    <property type="entry name" value="ABC_MTABC3_MDL1_MDL2"/>
    <property type="match status" value="1"/>
</dbReference>
<evidence type="ECO:0000256" key="4">
    <source>
        <dbReference type="ARBA" id="ARBA00022692"/>
    </source>
</evidence>